<evidence type="ECO:0000256" key="6">
    <source>
        <dbReference type="ARBA" id="ARBA00022989"/>
    </source>
</evidence>
<dbReference type="PANTHER" id="PTHR30065">
    <property type="entry name" value="FLAGELLAR BIOSYNTHETIC PROTEIN FLIR"/>
    <property type="match status" value="1"/>
</dbReference>
<dbReference type="GO" id="GO:0044780">
    <property type="term" value="P:bacterial-type flagellum assembly"/>
    <property type="evidence" value="ECO:0007669"/>
    <property type="project" value="UniProtKB-UniRule"/>
</dbReference>
<evidence type="ECO:0000256" key="4">
    <source>
        <dbReference type="ARBA" id="ARBA00022475"/>
    </source>
</evidence>
<dbReference type="PANTHER" id="PTHR30065:SF8">
    <property type="entry name" value="FLAGELLAR BIOSYNTHETIC PROTEIN FLIR"/>
    <property type="match status" value="1"/>
</dbReference>
<dbReference type="InterPro" id="IPR002010">
    <property type="entry name" value="T3SS_IM_R"/>
</dbReference>
<gene>
    <name evidence="11" type="primary">fliR</name>
    <name evidence="12" type="ORF">HT99x_008185</name>
    <name evidence="11" type="ORF">HT99x_01232</name>
</gene>
<dbReference type="EMBL" id="LKAJ02000001">
    <property type="protein sequence ID" value="MCS5711411.1"/>
    <property type="molecule type" value="Genomic_DNA"/>
</dbReference>
<sequence length="234" mass="25560">MMMALPIIGTQLVPGKIRLIFSLALTYIIVCADQTHLVLPSNTSFFSLFLIVVLQAIIGILMGLVIQIIFQTFMMAGQIISMQMGLGFASLMDPQNGISVPIVGQLYIMIATLLYLTMNGHLFVIGILVDSFAQIPVNQLDFDVLQIEKFIALGSFMFSYGLKIALPAVITILITNISFGMMTKAAPQLNIFTLGFSITLIAGFALIYICLSFMSAQFTEVSEMAHTTLVALIE</sequence>
<dbReference type="Proteomes" id="UP000051497">
    <property type="component" value="Unassembled WGS sequence"/>
</dbReference>
<evidence type="ECO:0000256" key="1">
    <source>
        <dbReference type="ARBA" id="ARBA00002578"/>
    </source>
</evidence>
<dbReference type="STRING" id="295108.HT99x_01232"/>
<proteinExistence type="inferred from homology"/>
<keyword evidence="11" id="KW-0969">Cilium</keyword>
<keyword evidence="7 10" id="KW-0472">Membrane</keyword>
<keyword evidence="13" id="KW-1185">Reference proteome</keyword>
<comment type="subcellular location">
    <subcellularLocation>
        <location evidence="10">Cell membrane</location>
        <topology evidence="10">Multi-pass membrane protein</topology>
    </subcellularLocation>
    <subcellularLocation>
        <location evidence="10">Bacterial flagellum basal body</location>
    </subcellularLocation>
</comment>
<evidence type="ECO:0000256" key="3">
    <source>
        <dbReference type="ARBA" id="ARBA00021717"/>
    </source>
</evidence>
<dbReference type="GO" id="GO:0005886">
    <property type="term" value="C:plasma membrane"/>
    <property type="evidence" value="ECO:0007669"/>
    <property type="project" value="UniProtKB-SubCell"/>
</dbReference>
<dbReference type="InterPro" id="IPR006303">
    <property type="entry name" value="FliR"/>
</dbReference>
<evidence type="ECO:0000256" key="2">
    <source>
        <dbReference type="ARBA" id="ARBA00009772"/>
    </source>
</evidence>
<keyword evidence="5 10" id="KW-0812">Transmembrane</keyword>
<evidence type="ECO:0000256" key="10">
    <source>
        <dbReference type="RuleBase" id="RU362071"/>
    </source>
</evidence>
<dbReference type="GO" id="GO:0009425">
    <property type="term" value="C:bacterial-type flagellum basal body"/>
    <property type="evidence" value="ECO:0007669"/>
    <property type="project" value="UniProtKB-SubCell"/>
</dbReference>
<protein>
    <recommendedName>
        <fullName evidence="3 9">Flagellar biosynthetic protein FliR</fullName>
    </recommendedName>
</protein>
<dbReference type="Pfam" id="PF01311">
    <property type="entry name" value="Bac_export_1"/>
    <property type="match status" value="1"/>
</dbReference>
<reference evidence="12" key="2">
    <citation type="journal article" date="2016" name="Genome Announc.">
        <title>Draft Genome Sequences of Two Novel Amoeba-Resistant Intranuclear Bacteria, 'Candidatus Berkiella cookevillensis' and 'Candidatus Berkiella aquae'.</title>
        <authorList>
            <person name="Mehari Y.T."/>
            <person name="Arivett B.A."/>
            <person name="Farone A.L."/>
            <person name="Gunderson J.H."/>
            <person name="Farone M.B."/>
        </authorList>
    </citation>
    <scope>NUCLEOTIDE SEQUENCE</scope>
    <source>
        <strain evidence="12">HT99</strain>
    </source>
</reference>
<dbReference type="PRINTS" id="PR00953">
    <property type="entry name" value="TYPE3IMRPROT"/>
</dbReference>
<evidence type="ECO:0000256" key="5">
    <source>
        <dbReference type="ARBA" id="ARBA00022692"/>
    </source>
</evidence>
<dbReference type="GO" id="GO:0006605">
    <property type="term" value="P:protein targeting"/>
    <property type="evidence" value="ECO:0007669"/>
    <property type="project" value="UniProtKB-UniRule"/>
</dbReference>
<keyword evidence="11" id="KW-0966">Cell projection</keyword>
<comment type="similarity">
    <text evidence="2 10">Belongs to the FliR/MopE/SpaR family.</text>
</comment>
<comment type="function">
    <text evidence="1 10">Role in flagellar biosynthesis.</text>
</comment>
<evidence type="ECO:0000256" key="9">
    <source>
        <dbReference type="NCBIfam" id="TIGR01400"/>
    </source>
</evidence>
<evidence type="ECO:0000313" key="11">
    <source>
        <dbReference type="EMBL" id="KRG21480.1"/>
    </source>
</evidence>
<evidence type="ECO:0000313" key="12">
    <source>
        <dbReference type="EMBL" id="MCS5711411.1"/>
    </source>
</evidence>
<feature type="transmembrane region" description="Helical" evidence="10">
    <location>
        <begin position="73"/>
        <end position="92"/>
    </location>
</feature>
<dbReference type="PATRIC" id="fig|1590043.3.peg.1247"/>
<evidence type="ECO:0000256" key="8">
    <source>
        <dbReference type="ARBA" id="ARBA00023143"/>
    </source>
</evidence>
<evidence type="ECO:0000313" key="13">
    <source>
        <dbReference type="Proteomes" id="UP000051497"/>
    </source>
</evidence>
<feature type="transmembrane region" description="Helical" evidence="10">
    <location>
        <begin position="150"/>
        <end position="179"/>
    </location>
</feature>
<keyword evidence="8 10" id="KW-0975">Bacterial flagellum</keyword>
<dbReference type="EMBL" id="LKAJ01000004">
    <property type="protein sequence ID" value="KRG21480.1"/>
    <property type="molecule type" value="Genomic_DNA"/>
</dbReference>
<accession>A0A0Q9YZ42</accession>
<feature type="transmembrane region" description="Helical" evidence="10">
    <location>
        <begin position="45"/>
        <end position="66"/>
    </location>
</feature>
<keyword evidence="6 10" id="KW-1133">Transmembrane helix</keyword>
<reference evidence="12" key="3">
    <citation type="submission" date="2021-06" db="EMBL/GenBank/DDBJ databases">
        <title>Genomic Description and Analysis of Intracellular Bacteria, Candidatus Berkiella cookevillensis and Candidatus Berkiella aquae.</title>
        <authorList>
            <person name="Kidane D.T."/>
            <person name="Mehari Y.T."/>
            <person name="Rice F.C."/>
            <person name="Arivett B.A."/>
            <person name="Farone A.L."/>
            <person name="Berk S.G."/>
            <person name="Farone M.B."/>
        </authorList>
    </citation>
    <scope>NUCLEOTIDE SEQUENCE</scope>
    <source>
        <strain evidence="12">HT99</strain>
    </source>
</reference>
<comment type="caution">
    <text evidence="11">The sequence shown here is derived from an EMBL/GenBank/DDBJ whole genome shotgun (WGS) entry which is preliminary data.</text>
</comment>
<feature type="transmembrane region" description="Helical" evidence="10">
    <location>
        <begin position="104"/>
        <end position="129"/>
    </location>
</feature>
<feature type="transmembrane region" description="Helical" evidence="10">
    <location>
        <begin position="191"/>
        <end position="214"/>
    </location>
</feature>
<dbReference type="OrthoDB" id="9797790at2"/>
<name>A0A0Q9YZ42_9GAMM</name>
<dbReference type="NCBIfam" id="TIGR01400">
    <property type="entry name" value="fliR"/>
    <property type="match status" value="1"/>
</dbReference>
<organism evidence="11">
    <name type="scientific">Candidatus Berkiella aquae</name>
    <dbReference type="NCBI Taxonomy" id="295108"/>
    <lineage>
        <taxon>Bacteria</taxon>
        <taxon>Pseudomonadati</taxon>
        <taxon>Pseudomonadota</taxon>
        <taxon>Gammaproteobacteria</taxon>
        <taxon>Candidatus Berkiellales</taxon>
        <taxon>Candidatus Berkiellaceae</taxon>
        <taxon>Candidatus Berkiella</taxon>
    </lineage>
</organism>
<evidence type="ECO:0000256" key="7">
    <source>
        <dbReference type="ARBA" id="ARBA00023136"/>
    </source>
</evidence>
<reference evidence="11" key="1">
    <citation type="submission" date="2015-09" db="EMBL/GenBank/DDBJ databases">
        <title>Draft Genome Sequences of Two Novel Amoeba-resistant Intranuclear Bacteria, Candidatus Berkiella cookevillensis and Candidatus Berkiella aquae.</title>
        <authorList>
            <person name="Mehari Y.T."/>
            <person name="Arivett B.A."/>
            <person name="Farone A.L."/>
            <person name="Gunderson J.H."/>
            <person name="Farone M.B."/>
        </authorList>
    </citation>
    <scope>NUCLEOTIDE SEQUENCE [LARGE SCALE GENOMIC DNA]</scope>
    <source>
        <strain evidence="11">HT99</strain>
    </source>
</reference>
<keyword evidence="4 10" id="KW-1003">Cell membrane</keyword>
<keyword evidence="11" id="KW-0282">Flagellum</keyword>
<dbReference type="AlphaFoldDB" id="A0A0Q9YZ42"/>